<reference evidence="2 3" key="1">
    <citation type="submission" date="2024-01" db="EMBL/GenBank/DDBJ databases">
        <authorList>
            <person name="Waweru B."/>
        </authorList>
    </citation>
    <scope>NUCLEOTIDE SEQUENCE [LARGE SCALE GENOMIC DNA]</scope>
</reference>
<feature type="region of interest" description="Disordered" evidence="1">
    <location>
        <begin position="19"/>
        <end position="44"/>
    </location>
</feature>
<dbReference type="EMBL" id="CAWUPB010000905">
    <property type="protein sequence ID" value="CAK7328906.1"/>
    <property type="molecule type" value="Genomic_DNA"/>
</dbReference>
<evidence type="ECO:0000313" key="2">
    <source>
        <dbReference type="EMBL" id="CAK7328906.1"/>
    </source>
</evidence>
<organism evidence="2 3">
    <name type="scientific">Dovyalis caffra</name>
    <dbReference type="NCBI Taxonomy" id="77055"/>
    <lineage>
        <taxon>Eukaryota</taxon>
        <taxon>Viridiplantae</taxon>
        <taxon>Streptophyta</taxon>
        <taxon>Embryophyta</taxon>
        <taxon>Tracheophyta</taxon>
        <taxon>Spermatophyta</taxon>
        <taxon>Magnoliopsida</taxon>
        <taxon>eudicotyledons</taxon>
        <taxon>Gunneridae</taxon>
        <taxon>Pentapetalae</taxon>
        <taxon>rosids</taxon>
        <taxon>fabids</taxon>
        <taxon>Malpighiales</taxon>
        <taxon>Salicaceae</taxon>
        <taxon>Flacourtieae</taxon>
        <taxon>Dovyalis</taxon>
    </lineage>
</organism>
<evidence type="ECO:0000256" key="1">
    <source>
        <dbReference type="SAM" id="MobiDB-lite"/>
    </source>
</evidence>
<protein>
    <submittedName>
        <fullName evidence="2">Uncharacterized protein</fullName>
    </submittedName>
</protein>
<keyword evidence="3" id="KW-1185">Reference proteome</keyword>
<proteinExistence type="predicted"/>
<gene>
    <name evidence="2" type="ORF">DCAF_LOCUS6650</name>
</gene>
<accession>A0AAV1R597</accession>
<dbReference type="AlphaFoldDB" id="A0AAV1R597"/>
<name>A0AAV1R597_9ROSI</name>
<dbReference type="Proteomes" id="UP001314170">
    <property type="component" value="Unassembled WGS sequence"/>
</dbReference>
<comment type="caution">
    <text evidence="2">The sequence shown here is derived from an EMBL/GenBank/DDBJ whole genome shotgun (WGS) entry which is preliminary data.</text>
</comment>
<evidence type="ECO:0000313" key="3">
    <source>
        <dbReference type="Proteomes" id="UP001314170"/>
    </source>
</evidence>
<sequence>MPTCTNVIRSSITLNAPTYSPRPYARAPHRASHPHTRPPRMPMPRLGLFCRPIHQPGTPIYRFTYPHPSPYVRVPGKPGPYSLRASASLARLCALTRSPHSYARAP</sequence>
<feature type="compositionally biased region" description="Basic residues" evidence="1">
    <location>
        <begin position="27"/>
        <end position="38"/>
    </location>
</feature>